<evidence type="ECO:0000313" key="3">
    <source>
        <dbReference type="Proteomes" id="UP000678679"/>
    </source>
</evidence>
<dbReference type="RefSeq" id="WP_066209107.1">
    <property type="nucleotide sequence ID" value="NZ_CP076132.1"/>
</dbReference>
<dbReference type="InterPro" id="IPR009959">
    <property type="entry name" value="Cyclase_SnoaL-like"/>
</dbReference>
<evidence type="ECO:0000259" key="1">
    <source>
        <dbReference type="Pfam" id="PF12680"/>
    </source>
</evidence>
<dbReference type="Pfam" id="PF12680">
    <property type="entry name" value="SnoaL_2"/>
    <property type="match status" value="1"/>
</dbReference>
<dbReference type="InterPro" id="IPR032710">
    <property type="entry name" value="NTF2-like_dom_sf"/>
</dbReference>
<sequence>MNPKLENARNLYMEGIRDGNAREAVTKYTGDRYTQHSTGVRDGIEGFVEFFEPFIKRTPKRDIQIVRSMVDGQYVFVHAYQNLNDGAAQWVTTDFFDTDENDKIVEHWDVIAEYYDNTPSGHTATNGHTGLTDLDKTDENKALVKSYIENILMDGGDADKLGDYISKDQLTQHSKQLEDGYDALYKVLSDTNRPLNFKEIALLVGQGNFVATLCKANYNDGKMDQDLAQVDIYRIENGKIVEHWDNVEPVPENDVNGGKF</sequence>
<proteinExistence type="predicted"/>
<dbReference type="PANTHER" id="PTHR38436">
    <property type="entry name" value="POLYKETIDE CYCLASE SNOAL-LIKE DOMAIN"/>
    <property type="match status" value="1"/>
</dbReference>
<protein>
    <submittedName>
        <fullName evidence="2">Nuclear transport factor 2 family protein</fullName>
    </submittedName>
</protein>
<feature type="domain" description="SnoaL-like" evidence="1">
    <location>
        <begin position="12"/>
        <end position="107"/>
    </location>
</feature>
<dbReference type="AlphaFoldDB" id="A0AAX1N6Z1"/>
<dbReference type="SUPFAM" id="SSF54427">
    <property type="entry name" value="NTF2-like"/>
    <property type="match status" value="2"/>
</dbReference>
<reference evidence="2 3" key="1">
    <citation type="submission" date="2021-05" db="EMBL/GenBank/DDBJ databases">
        <title>Comparative genomic studies on the polysaccharide-degrading batcterial strains of the Flammeovirga genus.</title>
        <authorList>
            <person name="Zewei F."/>
            <person name="Zheng Z."/>
            <person name="Yu L."/>
            <person name="Ruyue G."/>
            <person name="Yanhong M."/>
            <person name="Yuanyuan C."/>
            <person name="Jingyan G."/>
            <person name="Wenjun H."/>
        </authorList>
    </citation>
    <scope>NUCLEOTIDE SEQUENCE [LARGE SCALE GENOMIC DNA]</scope>
    <source>
        <strain evidence="2 3">NBRC:100898</strain>
    </source>
</reference>
<name>A0AAX1N6Z1_9BACT</name>
<gene>
    <name evidence="2" type="ORF">KMW28_06395</name>
</gene>
<dbReference type="EMBL" id="CP076132">
    <property type="protein sequence ID" value="QWG03207.1"/>
    <property type="molecule type" value="Genomic_DNA"/>
</dbReference>
<dbReference type="KEGG" id="fya:KMW28_06395"/>
<evidence type="ECO:0000313" key="2">
    <source>
        <dbReference type="EMBL" id="QWG03207.1"/>
    </source>
</evidence>
<keyword evidence="3" id="KW-1185">Reference proteome</keyword>
<organism evidence="2 3">
    <name type="scientific">Flammeovirga yaeyamensis</name>
    <dbReference type="NCBI Taxonomy" id="367791"/>
    <lineage>
        <taxon>Bacteria</taxon>
        <taxon>Pseudomonadati</taxon>
        <taxon>Bacteroidota</taxon>
        <taxon>Cytophagia</taxon>
        <taxon>Cytophagales</taxon>
        <taxon>Flammeovirgaceae</taxon>
        <taxon>Flammeovirga</taxon>
    </lineage>
</organism>
<dbReference type="InterPro" id="IPR037401">
    <property type="entry name" value="SnoaL-like"/>
</dbReference>
<dbReference type="PANTHER" id="PTHR38436:SF1">
    <property type="entry name" value="ESTER CYCLASE"/>
    <property type="match status" value="1"/>
</dbReference>
<dbReference type="Gene3D" id="3.10.450.50">
    <property type="match status" value="2"/>
</dbReference>
<dbReference type="GO" id="GO:0030638">
    <property type="term" value="P:polyketide metabolic process"/>
    <property type="evidence" value="ECO:0007669"/>
    <property type="project" value="InterPro"/>
</dbReference>
<dbReference type="Proteomes" id="UP000678679">
    <property type="component" value="Chromosome 1"/>
</dbReference>
<accession>A0AAX1N6Z1</accession>